<evidence type="ECO:0000313" key="7">
    <source>
        <dbReference type="EMBL" id="OQS54206.1"/>
    </source>
</evidence>
<dbReference type="STRING" id="646526.A0A1W0E4P9"/>
<dbReference type="PRINTS" id="PR02008">
    <property type="entry name" value="RCMTFAMILY"/>
</dbReference>
<dbReference type="SUPFAM" id="SSF53335">
    <property type="entry name" value="S-adenosyl-L-methionine-dependent methyltransferases"/>
    <property type="match status" value="1"/>
</dbReference>
<accession>A0A1W0E4P9</accession>
<dbReference type="Proteomes" id="UP000192758">
    <property type="component" value="Unassembled WGS sequence"/>
</dbReference>
<evidence type="ECO:0000256" key="4">
    <source>
        <dbReference type="ARBA" id="ARBA00022884"/>
    </source>
</evidence>
<dbReference type="InterPro" id="IPR029063">
    <property type="entry name" value="SAM-dependent_MTases_sf"/>
</dbReference>
<dbReference type="GO" id="GO:0001510">
    <property type="term" value="P:RNA methylation"/>
    <property type="evidence" value="ECO:0007669"/>
    <property type="project" value="InterPro"/>
</dbReference>
<dbReference type="GO" id="GO:0003723">
    <property type="term" value="F:RNA binding"/>
    <property type="evidence" value="ECO:0007669"/>
    <property type="project" value="UniProtKB-UniRule"/>
</dbReference>
<evidence type="ECO:0000313" key="8">
    <source>
        <dbReference type="Proteomes" id="UP000192758"/>
    </source>
</evidence>
<dbReference type="GO" id="GO:0008173">
    <property type="term" value="F:RNA methyltransferase activity"/>
    <property type="evidence" value="ECO:0007669"/>
    <property type="project" value="InterPro"/>
</dbReference>
<dbReference type="PROSITE" id="PS51686">
    <property type="entry name" value="SAM_MT_RSMB_NOP"/>
    <property type="match status" value="1"/>
</dbReference>
<feature type="active site" description="Nucleophile" evidence="5">
    <location>
        <position position="272"/>
    </location>
</feature>
<dbReference type="Pfam" id="PF01189">
    <property type="entry name" value="Methyltr_RsmB-F"/>
    <property type="match status" value="1"/>
</dbReference>
<evidence type="ECO:0000256" key="3">
    <source>
        <dbReference type="ARBA" id="ARBA00022691"/>
    </source>
</evidence>
<comment type="caution">
    <text evidence="7">The sequence shown here is derived from an EMBL/GenBank/DDBJ whole genome shotgun (WGS) entry which is preliminary data.</text>
</comment>
<dbReference type="PANTHER" id="PTHR22808">
    <property type="entry name" value="NCL1 YEAST -RELATED NOL1/NOP2/FMU SUN DOMAIN-CONTAINING"/>
    <property type="match status" value="1"/>
</dbReference>
<keyword evidence="8" id="KW-1185">Reference proteome</keyword>
<feature type="domain" description="SAM-dependent MTase RsmB/NOP-type" evidence="6">
    <location>
        <begin position="31"/>
        <end position="349"/>
    </location>
</feature>
<gene>
    <name evidence="7" type="primary">nsun2</name>
    <name evidence="7" type="ORF">EHP00_849</name>
</gene>
<protein>
    <submittedName>
        <fullName evidence="7">Nsun2</fullName>
    </submittedName>
</protein>
<dbReference type="Gene3D" id="3.40.50.150">
    <property type="entry name" value="Vaccinia Virus protein VP39"/>
    <property type="match status" value="1"/>
</dbReference>
<evidence type="ECO:0000256" key="1">
    <source>
        <dbReference type="ARBA" id="ARBA00022603"/>
    </source>
</evidence>
<comment type="caution">
    <text evidence="5">Lacks conserved residue(s) required for the propagation of feature annotation.</text>
</comment>
<organism evidence="7 8">
    <name type="scientific">Ecytonucleospora hepatopenaei</name>
    <dbReference type="NCBI Taxonomy" id="646526"/>
    <lineage>
        <taxon>Eukaryota</taxon>
        <taxon>Fungi</taxon>
        <taxon>Fungi incertae sedis</taxon>
        <taxon>Microsporidia</taxon>
        <taxon>Enterocytozoonidae</taxon>
        <taxon>Ecytonucleospora</taxon>
    </lineage>
</organism>
<proteinExistence type="inferred from homology"/>
<keyword evidence="3 5" id="KW-0949">S-adenosyl-L-methionine</keyword>
<comment type="similarity">
    <text evidence="5">Belongs to the class I-like SAM-binding methyltransferase superfamily. RsmB/NOP family.</text>
</comment>
<dbReference type="VEuPathDB" id="MicrosporidiaDB:EHP00_849"/>
<reference evidence="7 8" key="1">
    <citation type="journal article" date="2017" name="Environ. Microbiol.">
        <title>Decay of the glycolytic pathway and adaptation to intranuclear parasitism within Enterocytozoonidae microsporidia.</title>
        <authorList>
            <person name="Wiredu Boakye D."/>
            <person name="Jaroenlak P."/>
            <person name="Prachumwat A."/>
            <person name="Williams T.A."/>
            <person name="Bateman K.S."/>
            <person name="Itsathitphaisarn O."/>
            <person name="Sritunyalucksana K."/>
            <person name="Paszkiewicz K.H."/>
            <person name="Moore K.A."/>
            <person name="Stentiford G.D."/>
            <person name="Williams B.A."/>
        </authorList>
    </citation>
    <scope>NUCLEOTIDE SEQUENCE [LARGE SCALE GENOMIC DNA]</scope>
    <source>
        <strain evidence="7 8">TH1</strain>
    </source>
</reference>
<dbReference type="AlphaFoldDB" id="A0A1W0E4P9"/>
<evidence type="ECO:0000256" key="5">
    <source>
        <dbReference type="PROSITE-ProRule" id="PRU01023"/>
    </source>
</evidence>
<sequence>MKREVKNDKLADYLAFYKNALKLIDEDYDLFKKCITEPLPFTFRVTETQYKNKILEILRKRFNAICKEKSEGIFTFYKKKQLFGDDGQCILTKHNIDLESYKKEYESFNEFLVNACEMGYVQRQEIVSMIPVNLLGVVEGDFVYEPCAAPGSKTKQILEKLKGTGLLVSNDLSKQRINVLVTESKKNDSRNLVVTSNNAATIKYKESKGTILFDKICCDVPCSGDGTIRKNFTVRSDWSVESSSSQVHQQLQILKNTLKMLKKGGTCVYSTCSLNPAENEYVVNEVIKDKKYNLCTSSMFMDLKYREGITKFDAIPKYAYENEELEKCYRFYPHDNDTGGFFAAIICKNIDEGKNEENQISFPSNFIPFTSQSNPGVNNELVIDTECRYLANSMTMNIIHAINKNVYWFLCYNNHIRIVVVGMRAYKKTRCVEDDGYYYKIDTTFLNKCPYEALPREKVVEMDHDCFKMACLNVTIDREMLRNKNIPCGLFIASYKDIKYIGYIYKDRFTLFINKFNRLVLKYLT</sequence>
<dbReference type="InterPro" id="IPR001678">
    <property type="entry name" value="MeTrfase_RsmB-F_NOP2_dom"/>
</dbReference>
<dbReference type="OrthoDB" id="6093671at2759"/>
<keyword evidence="1 5" id="KW-0489">Methyltransferase</keyword>
<name>A0A1W0E4P9_9MICR</name>
<keyword evidence="2 5" id="KW-0808">Transferase</keyword>
<evidence type="ECO:0000256" key="2">
    <source>
        <dbReference type="ARBA" id="ARBA00022679"/>
    </source>
</evidence>
<feature type="binding site" evidence="5">
    <location>
        <position position="219"/>
    </location>
    <ligand>
        <name>S-adenosyl-L-methionine</name>
        <dbReference type="ChEBI" id="CHEBI:59789"/>
    </ligand>
</feature>
<dbReference type="InterPro" id="IPR049560">
    <property type="entry name" value="MeTrfase_RsmB-F_NOP2_cat"/>
</dbReference>
<keyword evidence="4 5" id="KW-0694">RNA-binding</keyword>
<evidence type="ECO:0000259" key="6">
    <source>
        <dbReference type="PROSITE" id="PS51686"/>
    </source>
</evidence>
<dbReference type="PANTHER" id="PTHR22808:SF1">
    <property type="entry name" value="RNA CYTOSINE-C(5)-METHYLTRANSFERASE NSUN2-RELATED"/>
    <property type="match status" value="1"/>
</dbReference>
<feature type="binding site" evidence="5">
    <location>
        <position position="171"/>
    </location>
    <ligand>
        <name>S-adenosyl-L-methionine</name>
        <dbReference type="ChEBI" id="CHEBI:59789"/>
    </ligand>
</feature>
<feature type="binding site" evidence="5">
    <location>
        <begin position="147"/>
        <end position="153"/>
    </location>
    <ligand>
        <name>S-adenosyl-L-methionine</name>
        <dbReference type="ChEBI" id="CHEBI:59789"/>
    </ligand>
</feature>
<dbReference type="InterPro" id="IPR023267">
    <property type="entry name" value="RCMT"/>
</dbReference>
<dbReference type="EMBL" id="MNPJ01000021">
    <property type="protein sequence ID" value="OQS54206.1"/>
    <property type="molecule type" value="Genomic_DNA"/>
</dbReference>